<feature type="compositionally biased region" description="Polar residues" evidence="1">
    <location>
        <begin position="16"/>
        <end position="25"/>
    </location>
</feature>
<feature type="region of interest" description="Disordered" evidence="1">
    <location>
        <begin position="548"/>
        <end position="586"/>
    </location>
</feature>
<sequence length="731" mass="82650">KSKEKALVEMREIQPDTPTVSTPDSDFSWTHGLWCEAEPSGDEITDKEPQYGYHTAMAQTAGLSDIKISEPLTFILKKDWASATKKEKQMCEKKVDDACRAVCRVIAPSSSKELLKSYITRASRSDNEPYFYQDVSFGTRTVKLDSGQRMVMSNVVRTVGRSTMIEQYHQRCTEEEFHPLGRSTLYRILKVREASQRKSLQGLDNTAASGAEGFDTLSRIVDELEQYGTRHEWCEESRDKLKEAKRYLKSSYCAHYRDDMANLCADHCTEHALSDTQCVEFTSPCTHAHAEQCENCDLLRNTTGSILSEIRESHDVQFYSTDQHEDLLYDAVQAQNSILQYDFSEPQFGKNVCDRIISPLKCAVRCYCNEGHDILSAADMHGALKARPVKGCTAAVCEVDRSDQEIKLNRISNFSTFHNFSYGETGLRMWKAFNIGTGKLVLWSELDVQVLSAINLNPASQELQFWDVQPRYVKLLERTNQNVNPDAAETALFECNEAGCSRDFDDYDAFQDHINFDNHDPISSNQESLHDKLRRDWVLKFSAMSVDGQEQKKPTAERSTDIATQVESSDAGWALQKPRGSGTRFSDNVKSYLQSRFSVGVETGRKSDPGQVSADMRIAKNPDAQRRQLTPAEVTEDGRGVLLEDEVAQLEQKNRDEDVHEILLQIGVENPITNHGYNIYDLVKTGALSRFTVKELKVMCDNFELLPRKSTDKKSTLIGHVTDTVKECSCS</sequence>
<feature type="domain" description="C2H2-type" evidence="2">
    <location>
        <begin position="495"/>
        <end position="519"/>
    </location>
</feature>
<dbReference type="PROSITE" id="PS00028">
    <property type="entry name" value="ZINC_FINGER_C2H2_1"/>
    <property type="match status" value="1"/>
</dbReference>
<evidence type="ECO:0000313" key="3">
    <source>
        <dbReference type="EMBL" id="KAK2568756.1"/>
    </source>
</evidence>
<gene>
    <name evidence="3" type="ORF">P5673_006766</name>
</gene>
<keyword evidence="4" id="KW-1185">Reference proteome</keyword>
<dbReference type="PANTHER" id="PTHR33845:SF1">
    <property type="entry name" value="C2H2-TYPE DOMAIN-CONTAINING PROTEIN"/>
    <property type="match status" value="1"/>
</dbReference>
<evidence type="ECO:0000256" key="1">
    <source>
        <dbReference type="SAM" id="MobiDB-lite"/>
    </source>
</evidence>
<evidence type="ECO:0000259" key="2">
    <source>
        <dbReference type="PROSITE" id="PS00028"/>
    </source>
</evidence>
<reference evidence="3" key="2">
    <citation type="journal article" date="2023" name="Science">
        <title>Genomic signatures of disease resistance in endangered staghorn corals.</title>
        <authorList>
            <person name="Vollmer S.V."/>
            <person name="Selwyn J.D."/>
            <person name="Despard B.A."/>
            <person name="Roesel C.L."/>
        </authorList>
    </citation>
    <scope>NUCLEOTIDE SEQUENCE</scope>
    <source>
        <strain evidence="3">K2</strain>
    </source>
</reference>
<feature type="region of interest" description="Disordered" evidence="1">
    <location>
        <begin position="1"/>
        <end position="25"/>
    </location>
</feature>
<accession>A0AAD9VBW3</accession>
<protein>
    <recommendedName>
        <fullName evidence="2">C2H2-type domain-containing protein</fullName>
    </recommendedName>
</protein>
<organism evidence="3 4">
    <name type="scientific">Acropora cervicornis</name>
    <name type="common">Staghorn coral</name>
    <dbReference type="NCBI Taxonomy" id="6130"/>
    <lineage>
        <taxon>Eukaryota</taxon>
        <taxon>Metazoa</taxon>
        <taxon>Cnidaria</taxon>
        <taxon>Anthozoa</taxon>
        <taxon>Hexacorallia</taxon>
        <taxon>Scleractinia</taxon>
        <taxon>Astrocoeniina</taxon>
        <taxon>Acroporidae</taxon>
        <taxon>Acropora</taxon>
    </lineage>
</organism>
<dbReference type="PANTHER" id="PTHR33845">
    <property type="entry name" value="C2H2-TYPE DOMAIN-CONTAINING PROTEIN"/>
    <property type="match status" value="1"/>
</dbReference>
<reference evidence="3" key="1">
    <citation type="journal article" date="2023" name="G3 (Bethesda)">
        <title>Whole genome assembly and annotation of the endangered Caribbean coral Acropora cervicornis.</title>
        <authorList>
            <person name="Selwyn J.D."/>
            <person name="Vollmer S.V."/>
        </authorList>
    </citation>
    <scope>NUCLEOTIDE SEQUENCE</scope>
    <source>
        <strain evidence="3">K2</strain>
    </source>
</reference>
<evidence type="ECO:0000313" key="4">
    <source>
        <dbReference type="Proteomes" id="UP001249851"/>
    </source>
</evidence>
<dbReference type="AlphaFoldDB" id="A0AAD9VBW3"/>
<name>A0AAD9VBW3_ACRCE</name>
<comment type="caution">
    <text evidence="3">The sequence shown here is derived from an EMBL/GenBank/DDBJ whole genome shotgun (WGS) entry which is preliminary data.</text>
</comment>
<dbReference type="EMBL" id="JARQWQ010000011">
    <property type="protein sequence ID" value="KAK2568756.1"/>
    <property type="molecule type" value="Genomic_DNA"/>
</dbReference>
<dbReference type="InterPro" id="IPR013087">
    <property type="entry name" value="Znf_C2H2_type"/>
</dbReference>
<feature type="compositionally biased region" description="Basic and acidic residues" evidence="1">
    <location>
        <begin position="1"/>
        <end position="14"/>
    </location>
</feature>
<proteinExistence type="predicted"/>
<feature type="compositionally biased region" description="Basic and acidic residues" evidence="1">
    <location>
        <begin position="549"/>
        <end position="560"/>
    </location>
</feature>
<feature type="non-terminal residue" evidence="3">
    <location>
        <position position="1"/>
    </location>
</feature>
<dbReference type="Proteomes" id="UP001249851">
    <property type="component" value="Unassembled WGS sequence"/>
</dbReference>